<evidence type="ECO:0000313" key="8">
    <source>
        <dbReference type="Proteomes" id="UP000675554"/>
    </source>
</evidence>
<dbReference type="CDD" id="cd06173">
    <property type="entry name" value="MFS_MefA_like"/>
    <property type="match status" value="1"/>
</dbReference>
<dbReference type="Pfam" id="PF07690">
    <property type="entry name" value="MFS_1"/>
    <property type="match status" value="1"/>
</dbReference>
<feature type="transmembrane region" description="Helical" evidence="6">
    <location>
        <begin position="180"/>
        <end position="199"/>
    </location>
</feature>
<comment type="subcellular location">
    <subcellularLocation>
        <location evidence="1">Cell membrane</location>
        <topology evidence="1">Multi-pass membrane protein</topology>
    </subcellularLocation>
</comment>
<evidence type="ECO:0000256" key="3">
    <source>
        <dbReference type="ARBA" id="ARBA00022692"/>
    </source>
</evidence>
<dbReference type="PANTHER" id="PTHR23513">
    <property type="entry name" value="INTEGRAL MEMBRANE EFFLUX PROTEIN-RELATED"/>
    <property type="match status" value="1"/>
</dbReference>
<dbReference type="Gene3D" id="1.20.1250.20">
    <property type="entry name" value="MFS general substrate transporter like domains"/>
    <property type="match status" value="1"/>
</dbReference>
<evidence type="ECO:0000256" key="6">
    <source>
        <dbReference type="SAM" id="Phobius"/>
    </source>
</evidence>
<name>A0A8T4J2G5_9ACTN</name>
<accession>A0A8T4J2G5</accession>
<keyword evidence="8" id="KW-1185">Reference proteome</keyword>
<dbReference type="Proteomes" id="UP000675554">
    <property type="component" value="Unassembled WGS sequence"/>
</dbReference>
<proteinExistence type="predicted"/>
<keyword evidence="5 6" id="KW-0472">Membrane</keyword>
<feature type="transmembrane region" description="Helical" evidence="6">
    <location>
        <begin position="315"/>
        <end position="334"/>
    </location>
</feature>
<evidence type="ECO:0000313" key="7">
    <source>
        <dbReference type="EMBL" id="MBR7676387.1"/>
    </source>
</evidence>
<dbReference type="GO" id="GO:0005886">
    <property type="term" value="C:plasma membrane"/>
    <property type="evidence" value="ECO:0007669"/>
    <property type="project" value="UniProtKB-SubCell"/>
</dbReference>
<feature type="transmembrane region" description="Helical" evidence="6">
    <location>
        <begin position="227"/>
        <end position="249"/>
    </location>
</feature>
<organism evidence="7 8">
    <name type="scientific">Streptomyces daliensis</name>
    <dbReference type="NCBI Taxonomy" id="299421"/>
    <lineage>
        <taxon>Bacteria</taxon>
        <taxon>Bacillati</taxon>
        <taxon>Actinomycetota</taxon>
        <taxon>Actinomycetes</taxon>
        <taxon>Kitasatosporales</taxon>
        <taxon>Streptomycetaceae</taxon>
        <taxon>Streptomyces</taxon>
    </lineage>
</organism>
<keyword evidence="4 6" id="KW-1133">Transmembrane helix</keyword>
<protein>
    <submittedName>
        <fullName evidence="7">MFS transporter</fullName>
    </submittedName>
</protein>
<dbReference type="AlphaFoldDB" id="A0A8T4J2G5"/>
<dbReference type="GO" id="GO:0022857">
    <property type="term" value="F:transmembrane transporter activity"/>
    <property type="evidence" value="ECO:0007669"/>
    <property type="project" value="InterPro"/>
</dbReference>
<reference evidence="7" key="1">
    <citation type="submission" date="2021-04" db="EMBL/GenBank/DDBJ databases">
        <title>Sequencing of actinobacteria type strains.</title>
        <authorList>
            <person name="Nguyen G.-S."/>
            <person name="Wentzel A."/>
        </authorList>
    </citation>
    <scope>NUCLEOTIDE SEQUENCE</scope>
    <source>
        <strain evidence="7">DSM 42095</strain>
    </source>
</reference>
<feature type="transmembrane region" description="Helical" evidence="6">
    <location>
        <begin position="261"/>
        <end position="282"/>
    </location>
</feature>
<feature type="transmembrane region" description="Helical" evidence="6">
    <location>
        <begin position="355"/>
        <end position="376"/>
    </location>
</feature>
<keyword evidence="2" id="KW-1003">Cell membrane</keyword>
<keyword evidence="3 6" id="KW-0812">Transmembrane</keyword>
<gene>
    <name evidence="7" type="ORF">KDA82_25945</name>
</gene>
<dbReference type="PANTHER" id="PTHR23513:SF11">
    <property type="entry name" value="STAPHYLOFERRIN A TRANSPORTER"/>
    <property type="match status" value="1"/>
</dbReference>
<comment type="caution">
    <text evidence="7">The sequence shown here is derived from an EMBL/GenBank/DDBJ whole genome shotgun (WGS) entry which is preliminary data.</text>
</comment>
<evidence type="ECO:0000256" key="4">
    <source>
        <dbReference type="ARBA" id="ARBA00022989"/>
    </source>
</evidence>
<feature type="transmembrane region" description="Helical" evidence="6">
    <location>
        <begin position="382"/>
        <end position="402"/>
    </location>
</feature>
<feature type="transmembrane region" description="Helical" evidence="6">
    <location>
        <begin position="24"/>
        <end position="48"/>
    </location>
</feature>
<dbReference type="EMBL" id="JAGSMN010000655">
    <property type="protein sequence ID" value="MBR7676387.1"/>
    <property type="molecule type" value="Genomic_DNA"/>
</dbReference>
<sequence>MPHPEHTQRLQRPQHPLRTRDFRLLFLGRSLTLLGDAVIPAALALAVLRATGSASALALVLACAMVPKLVLLPLGGVVADRVGARRVALVTDVVRCASQLFVGVQLLGGDPSLALIAGAEAAGGAASAFSVPTLSPLITGTVAKEGRARANGLLGTAESAARLGGPALAGLTIWAAGPGWAFLLDAATFAVSAVTLLLVRVRRVALPKRSLRADLAEGWAEVRARDWYWSSLVVHAIWNFTASVLMTLGPALAVEELGGEGVWIAVLQAGAVGLLVGSLIAARAHPRRPVLAANLAGLLYVLPLALFAVPAPAPVVVGAYALAMAGLGFLNPLWRTTVQNAVPEHVLARVTSYDWLVSLGAMPLGYALAPLAADAWGAGTPLAASAALVGAACLATAAVPGVRRFTVPKTPSPSGT</sequence>
<dbReference type="InterPro" id="IPR011701">
    <property type="entry name" value="MFS"/>
</dbReference>
<evidence type="ECO:0000256" key="2">
    <source>
        <dbReference type="ARBA" id="ARBA00022475"/>
    </source>
</evidence>
<dbReference type="InterPro" id="IPR036259">
    <property type="entry name" value="MFS_trans_sf"/>
</dbReference>
<feature type="transmembrane region" description="Helical" evidence="6">
    <location>
        <begin position="54"/>
        <end position="75"/>
    </location>
</feature>
<evidence type="ECO:0000256" key="1">
    <source>
        <dbReference type="ARBA" id="ARBA00004651"/>
    </source>
</evidence>
<dbReference type="SUPFAM" id="SSF103473">
    <property type="entry name" value="MFS general substrate transporter"/>
    <property type="match status" value="1"/>
</dbReference>
<feature type="transmembrane region" description="Helical" evidence="6">
    <location>
        <begin position="289"/>
        <end position="309"/>
    </location>
</feature>
<evidence type="ECO:0000256" key="5">
    <source>
        <dbReference type="ARBA" id="ARBA00023136"/>
    </source>
</evidence>